<dbReference type="SUPFAM" id="SSF51735">
    <property type="entry name" value="NAD(P)-binding Rossmann-fold domains"/>
    <property type="match status" value="1"/>
</dbReference>
<dbReference type="InterPro" id="IPR051604">
    <property type="entry name" value="Ergot_Alk_Oxidoreductase"/>
</dbReference>
<sequence length="282" mass="28955">MHETILIAGATGATGGATLDALTKSGGRAAAMTRRTSAPLPAGATRVLADFDDGASLSRALDGVTAAYLVTPSSEAAEEQQIDFIDRARAAGVEHIVLLSQLAAADDSPVRFLRYHAAVEAHLLASGIGATILRPNLFMQGLFAFRDSIAAQGAFFAPVGDARVSAVDVRDIGAVAATALLSSTPLGTLDLTGPEALTHAEMALALGSALGKDVVFVNASPEDFATALAGILPPWQVAGLVEDYAHYAAHEAAAVSSDVERVLGRRPIAFAAFARDHAPDFA</sequence>
<dbReference type="Gene3D" id="3.40.50.720">
    <property type="entry name" value="NAD(P)-binding Rossmann-like Domain"/>
    <property type="match status" value="1"/>
</dbReference>
<name>A0ABP8WC30_9MICO</name>
<evidence type="ECO:0000313" key="2">
    <source>
        <dbReference type="EMBL" id="GAA4685980.1"/>
    </source>
</evidence>
<dbReference type="Pfam" id="PF05368">
    <property type="entry name" value="NmrA"/>
    <property type="match status" value="1"/>
</dbReference>
<protein>
    <submittedName>
        <fullName evidence="2">SDR family oxidoreductase</fullName>
    </submittedName>
</protein>
<gene>
    <name evidence="2" type="ORF">GCM10025780_35640</name>
</gene>
<dbReference type="Gene3D" id="3.90.25.10">
    <property type="entry name" value="UDP-galactose 4-epimerase, domain 1"/>
    <property type="match status" value="1"/>
</dbReference>
<proteinExistence type="predicted"/>
<feature type="domain" description="NmrA-like" evidence="1">
    <location>
        <begin position="2"/>
        <end position="233"/>
    </location>
</feature>
<dbReference type="InterPro" id="IPR036291">
    <property type="entry name" value="NAD(P)-bd_dom_sf"/>
</dbReference>
<dbReference type="PANTHER" id="PTHR43162:SF1">
    <property type="entry name" value="PRESTALK A DIFFERENTIATION PROTEIN A"/>
    <property type="match status" value="1"/>
</dbReference>
<organism evidence="2 3">
    <name type="scientific">Frondihabitans cladoniiphilus</name>
    <dbReference type="NCBI Taxonomy" id="715785"/>
    <lineage>
        <taxon>Bacteria</taxon>
        <taxon>Bacillati</taxon>
        <taxon>Actinomycetota</taxon>
        <taxon>Actinomycetes</taxon>
        <taxon>Micrococcales</taxon>
        <taxon>Microbacteriaceae</taxon>
        <taxon>Frondihabitans</taxon>
    </lineage>
</organism>
<dbReference type="EMBL" id="BAABLM010000012">
    <property type="protein sequence ID" value="GAA4685980.1"/>
    <property type="molecule type" value="Genomic_DNA"/>
</dbReference>
<dbReference type="RefSeq" id="WP_345377296.1">
    <property type="nucleotide sequence ID" value="NZ_BAABLM010000012.1"/>
</dbReference>
<evidence type="ECO:0000259" key="1">
    <source>
        <dbReference type="Pfam" id="PF05368"/>
    </source>
</evidence>
<keyword evidence="3" id="KW-1185">Reference proteome</keyword>
<accession>A0ABP8WC30</accession>
<evidence type="ECO:0000313" key="3">
    <source>
        <dbReference type="Proteomes" id="UP001501295"/>
    </source>
</evidence>
<dbReference type="Proteomes" id="UP001501295">
    <property type="component" value="Unassembled WGS sequence"/>
</dbReference>
<dbReference type="InterPro" id="IPR008030">
    <property type="entry name" value="NmrA-like"/>
</dbReference>
<dbReference type="PANTHER" id="PTHR43162">
    <property type="match status" value="1"/>
</dbReference>
<comment type="caution">
    <text evidence="2">The sequence shown here is derived from an EMBL/GenBank/DDBJ whole genome shotgun (WGS) entry which is preliminary data.</text>
</comment>
<reference evidence="3" key="1">
    <citation type="journal article" date="2019" name="Int. J. Syst. Evol. Microbiol.">
        <title>The Global Catalogue of Microorganisms (GCM) 10K type strain sequencing project: providing services to taxonomists for standard genome sequencing and annotation.</title>
        <authorList>
            <consortium name="The Broad Institute Genomics Platform"/>
            <consortium name="The Broad Institute Genome Sequencing Center for Infectious Disease"/>
            <person name="Wu L."/>
            <person name="Ma J."/>
        </authorList>
    </citation>
    <scope>NUCLEOTIDE SEQUENCE [LARGE SCALE GENOMIC DNA]</scope>
    <source>
        <strain evidence="3">JCM 18956</strain>
    </source>
</reference>